<keyword evidence="1" id="KW-0732">Signal</keyword>
<evidence type="ECO:0000256" key="1">
    <source>
        <dbReference type="SAM" id="SignalP"/>
    </source>
</evidence>
<gene>
    <name evidence="2" type="ORF">H8S77_25930</name>
</gene>
<dbReference type="RefSeq" id="WP_186961799.1">
    <property type="nucleotide sequence ID" value="NZ_JACOOI010000051.1"/>
</dbReference>
<organism evidence="2 3">
    <name type="scientific">Parabacteroides segnis</name>
    <dbReference type="NCBI Taxonomy" id="2763058"/>
    <lineage>
        <taxon>Bacteria</taxon>
        <taxon>Pseudomonadati</taxon>
        <taxon>Bacteroidota</taxon>
        <taxon>Bacteroidia</taxon>
        <taxon>Bacteroidales</taxon>
        <taxon>Tannerellaceae</taxon>
        <taxon>Parabacteroides</taxon>
    </lineage>
</organism>
<sequence>MKKFFLVLGGLLTINIAFAQDKIGLDQFLGQTLHNGITLPLQWPPIYEIPTRREEMPVPYLEKKPEVISVNTGRQLFVDNFLISKTNLYTVFHTPHFYENNPVLEPSEEWENTIEGAPYAAPFSDGIWFDDKDCKFKMWYLAGAGSIHKDEKQTFYTCYAESLDGKYWKKVTQDVVPGTNIVDTCNRDAATVWLDREEKDPSKRWKFFNVELRNTDKRWQIVLKYSPDGIHWSKGVAQSGDVSDRTTVFYNPFIKKWVISMRYWTNISNRSRAYIEHSDPEMVVSLTHRIRSDAFDKNMRFWFIPDDKEVRHEKYPTVEPGIYNFDAIAYESIMLGYYSAWAGPDNTTCEKDGIQKRNVISLGYSRDGFHFSRPTHEPFMNVNETEGAWNWGNMQSICGVPIIVGDSLYFYSSGRRLNNIMWDSYTSTGLATLRRDGFASMRTGEKEGFLVTEKLTFDGKYLFVNADVKKGSLAIEVLDEQRNPIVGYTRKDCIVIKKKNSTRMLISWKGKDTLSALLGKNIHLKFYLTNGDLYSFWISPWKSGESRGFTSGGGPGLDAMGIDKPRECY</sequence>
<dbReference type="SUPFAM" id="SSF75005">
    <property type="entry name" value="Arabinanase/levansucrase/invertase"/>
    <property type="match status" value="1"/>
</dbReference>
<evidence type="ECO:0008006" key="4">
    <source>
        <dbReference type="Google" id="ProtNLM"/>
    </source>
</evidence>
<feature type="chain" id="PRO_5047050916" description="Glycosyl hydrolase family 32" evidence="1">
    <location>
        <begin position="20"/>
        <end position="569"/>
    </location>
</feature>
<dbReference type="InterPro" id="IPR023296">
    <property type="entry name" value="Glyco_hydro_beta-prop_sf"/>
</dbReference>
<feature type="signal peptide" evidence="1">
    <location>
        <begin position="1"/>
        <end position="19"/>
    </location>
</feature>
<dbReference type="Proteomes" id="UP000644010">
    <property type="component" value="Unassembled WGS sequence"/>
</dbReference>
<comment type="caution">
    <text evidence="2">The sequence shown here is derived from an EMBL/GenBank/DDBJ whole genome shotgun (WGS) entry which is preliminary data.</text>
</comment>
<name>A0ABR7EAF7_9BACT</name>
<dbReference type="EMBL" id="JACOOI010000051">
    <property type="protein sequence ID" value="MBC5646311.1"/>
    <property type="molecule type" value="Genomic_DNA"/>
</dbReference>
<dbReference type="Gene3D" id="2.115.10.20">
    <property type="entry name" value="Glycosyl hydrolase domain, family 43"/>
    <property type="match status" value="1"/>
</dbReference>
<proteinExistence type="predicted"/>
<keyword evidence="3" id="KW-1185">Reference proteome</keyword>
<evidence type="ECO:0000313" key="2">
    <source>
        <dbReference type="EMBL" id="MBC5646311.1"/>
    </source>
</evidence>
<accession>A0ABR7EAF7</accession>
<protein>
    <recommendedName>
        <fullName evidence="4">Glycosyl hydrolase family 32</fullName>
    </recommendedName>
</protein>
<evidence type="ECO:0000313" key="3">
    <source>
        <dbReference type="Proteomes" id="UP000644010"/>
    </source>
</evidence>
<reference evidence="2 3" key="1">
    <citation type="submission" date="2020-08" db="EMBL/GenBank/DDBJ databases">
        <title>Genome public.</title>
        <authorList>
            <person name="Liu C."/>
            <person name="Sun Q."/>
        </authorList>
    </citation>
    <scope>NUCLEOTIDE SEQUENCE [LARGE SCALE GENOMIC DNA]</scope>
    <source>
        <strain evidence="2 3">BX2</strain>
    </source>
</reference>